<accession>Q0QIR1</accession>
<keyword evidence="1" id="KW-0175">Coiled coil</keyword>
<organism evidence="2">
    <name type="scientific">Oltmannsiellopsis viridis</name>
    <name type="common">Marine flagellate</name>
    <name type="synonym">Oltmannsiella viridis</name>
    <dbReference type="NCBI Taxonomy" id="51324"/>
    <lineage>
        <taxon>Eukaryota</taxon>
        <taxon>Viridiplantae</taxon>
        <taxon>Chlorophyta</taxon>
        <taxon>core chlorophytes</taxon>
        <taxon>Ulvophyceae</taxon>
        <taxon>OUU clade</taxon>
        <taxon>Oltmannsiellopsidales</taxon>
        <taxon>Oltmannsiellopsidaceae</taxon>
        <taxon>Oltmannsiellopsis</taxon>
    </lineage>
</organism>
<reference evidence="2" key="1">
    <citation type="journal article" date="2006" name="Curr. Genet.">
        <title>The complete mitochondrial DNA sequence of the green alga Oltmannsiellopsis viridis: evolutionary trends of the mitochondrial genome in the Ulvophyceae.</title>
        <authorList>
            <person name="Pombert J.F."/>
            <person name="Beauchamp P."/>
            <person name="Otis C."/>
            <person name="Lemieux C."/>
            <person name="Turmel M."/>
        </authorList>
    </citation>
    <scope>NUCLEOTIDE SEQUENCE</scope>
</reference>
<reference evidence="2" key="2">
    <citation type="submission" date="2006-01" db="EMBL/GenBank/DDBJ databases">
        <authorList>
            <person name="Pombert J.-F."/>
            <person name="Beauchamp P."/>
            <person name="Otis C."/>
            <person name="Lemieux C."/>
            <person name="Turmel M."/>
        </authorList>
    </citation>
    <scope>NUCLEOTIDE SEQUENCE</scope>
</reference>
<evidence type="ECO:0000313" key="2">
    <source>
        <dbReference type="EMBL" id="ABC96342.1"/>
    </source>
</evidence>
<dbReference type="RefSeq" id="YP_684384.1">
    <property type="nucleotide sequence ID" value="NC_008256.1"/>
</dbReference>
<geneLocation type="mitochondrion" evidence="2"/>
<dbReference type="EMBL" id="DQ365900">
    <property type="protein sequence ID" value="ABC96342.1"/>
    <property type="molecule type" value="Genomic_DNA"/>
</dbReference>
<name>Q0QIR1_OLTVI</name>
<gene>
    <name evidence="2" type="primary">orf144</name>
</gene>
<evidence type="ECO:0000256" key="1">
    <source>
        <dbReference type="SAM" id="Coils"/>
    </source>
</evidence>
<feature type="coiled-coil region" evidence="1">
    <location>
        <begin position="69"/>
        <end position="126"/>
    </location>
</feature>
<protein>
    <submittedName>
        <fullName evidence="2">Uncharacterized protein</fullName>
    </submittedName>
</protein>
<sequence>MKLYQKGAASASCHCLLLLTKTENIEAANLKEHVMSAYAGNWVQFFIDWDQKMKQRTEEQTQELQETILAASRFTVDSLQQENERLRADLQYLLERERKRELAEKLKQERALLRKSRKRAQRQQAATASYSKVSVRRTFVASRL</sequence>
<proteinExistence type="predicted"/>
<dbReference type="GeneID" id="4200899"/>
<dbReference type="AlphaFoldDB" id="Q0QIR1"/>
<keyword evidence="2" id="KW-0496">Mitochondrion</keyword>